<organism evidence="1 2">
    <name type="scientific">Coccidioides immitis RMSCC 2394</name>
    <dbReference type="NCBI Taxonomy" id="404692"/>
    <lineage>
        <taxon>Eukaryota</taxon>
        <taxon>Fungi</taxon>
        <taxon>Dikarya</taxon>
        <taxon>Ascomycota</taxon>
        <taxon>Pezizomycotina</taxon>
        <taxon>Eurotiomycetes</taxon>
        <taxon>Eurotiomycetidae</taxon>
        <taxon>Onygenales</taxon>
        <taxon>Onygenaceae</taxon>
        <taxon>Coccidioides</taxon>
    </lineage>
</organism>
<evidence type="ECO:0000313" key="1">
    <source>
        <dbReference type="EMBL" id="KMP00076.1"/>
    </source>
</evidence>
<protein>
    <submittedName>
        <fullName evidence="1">Uncharacterized protein</fullName>
    </submittedName>
</protein>
<reference evidence="2" key="1">
    <citation type="journal article" date="2010" name="Genome Res.">
        <title>Population genomic sequencing of Coccidioides fungi reveals recent hybridization and transposon control.</title>
        <authorList>
            <person name="Neafsey D.E."/>
            <person name="Barker B.M."/>
            <person name="Sharpton T.J."/>
            <person name="Stajich J.E."/>
            <person name="Park D.J."/>
            <person name="Whiston E."/>
            <person name="Hung C.-Y."/>
            <person name="McMahan C."/>
            <person name="White J."/>
            <person name="Sykes S."/>
            <person name="Heiman D."/>
            <person name="Young S."/>
            <person name="Zeng Q."/>
            <person name="Abouelleil A."/>
            <person name="Aftuck L."/>
            <person name="Bessette D."/>
            <person name="Brown A."/>
            <person name="FitzGerald M."/>
            <person name="Lui A."/>
            <person name="Macdonald J.P."/>
            <person name="Priest M."/>
            <person name="Orbach M.J."/>
            <person name="Galgiani J.N."/>
            <person name="Kirkland T.N."/>
            <person name="Cole G.T."/>
            <person name="Birren B.W."/>
            <person name="Henn M.R."/>
            <person name="Taylor J.W."/>
            <person name="Rounsley S.D."/>
        </authorList>
    </citation>
    <scope>NUCLEOTIDE SEQUENCE [LARGE SCALE GENOMIC DNA]</scope>
    <source>
        <strain evidence="2">RMSCC 2394</strain>
    </source>
</reference>
<gene>
    <name evidence="1" type="ORF">CIRG_00218</name>
</gene>
<accession>A0A0J6XVA0</accession>
<dbReference type="Proteomes" id="UP000054565">
    <property type="component" value="Unassembled WGS sequence"/>
</dbReference>
<dbReference type="EMBL" id="DS028093">
    <property type="protein sequence ID" value="KMP00076.1"/>
    <property type="molecule type" value="Genomic_DNA"/>
</dbReference>
<name>A0A0J6XVA0_COCIT</name>
<sequence>MTARTPAPPSSLLSKINTAHLRKRGRSIIAVVTDVFASDHSDRGPPELQAQPNAQQLVQLLEPRIDALAYAALCSCNVTAPTRHQVHYKQRGAHPEAEREAISGRATPPQSTITLRTMQGSEFDGLAKEAKQGGAVLFISRHIYLRFKARREAEDPGDRECQALGLGGQTNHKSCVSSPAARWGYPDVEVGCYSDAIIWAAPAHKTASRPSITN</sequence>
<evidence type="ECO:0000313" key="2">
    <source>
        <dbReference type="Proteomes" id="UP000054565"/>
    </source>
</evidence>
<proteinExistence type="predicted"/>
<dbReference type="AlphaFoldDB" id="A0A0J6XVA0"/>